<dbReference type="GO" id="GO:0016887">
    <property type="term" value="F:ATP hydrolysis activity"/>
    <property type="evidence" value="ECO:0007669"/>
    <property type="project" value="InterPro"/>
</dbReference>
<comment type="caution">
    <text evidence="5">The sequence shown here is derived from an EMBL/GenBank/DDBJ whole genome shotgun (WGS) entry which is preliminary data.</text>
</comment>
<dbReference type="SMART" id="SM00382">
    <property type="entry name" value="AAA"/>
    <property type="match status" value="1"/>
</dbReference>
<evidence type="ECO:0000256" key="1">
    <source>
        <dbReference type="ARBA" id="ARBA00022448"/>
    </source>
</evidence>
<dbReference type="PROSITE" id="PS50893">
    <property type="entry name" value="ABC_TRANSPORTER_2"/>
    <property type="match status" value="1"/>
</dbReference>
<feature type="domain" description="ABC transporter" evidence="4">
    <location>
        <begin position="25"/>
        <end position="258"/>
    </location>
</feature>
<dbReference type="PANTHER" id="PTHR42711:SF4">
    <property type="entry name" value="ABC TRANSPORTER RELATED"/>
    <property type="match status" value="1"/>
</dbReference>
<evidence type="ECO:0000313" key="6">
    <source>
        <dbReference type="Proteomes" id="UP001199355"/>
    </source>
</evidence>
<dbReference type="InterPro" id="IPR027417">
    <property type="entry name" value="P-loop_NTPase"/>
</dbReference>
<evidence type="ECO:0000256" key="3">
    <source>
        <dbReference type="ARBA" id="ARBA00022840"/>
    </source>
</evidence>
<dbReference type="GO" id="GO:0005524">
    <property type="term" value="F:ATP binding"/>
    <property type="evidence" value="ECO:0007669"/>
    <property type="project" value="UniProtKB-KW"/>
</dbReference>
<protein>
    <submittedName>
        <fullName evidence="5">ABC transporter ATP-binding protein</fullName>
    </submittedName>
</protein>
<dbReference type="EMBL" id="JAJEQF010000037">
    <property type="protein sequence ID" value="MCC2168491.1"/>
    <property type="molecule type" value="Genomic_DNA"/>
</dbReference>
<sequence>MEEMISVNNLRKEFSYYKKGAGLQGSLNNLFHRQMLTKEAVKDVSFSVEKGEMMALLGPNGAGKTTTLKLLSGILYPTSGEVLVNGFVPWERKNEFKRSFAIVMGQKNQLWWDLPASDSLYLNKCIYDVDDREYKKTVDELSELLGVRELMNIQVRRLSLGERMKMEILAALIHRPGILFLDEPTIGLDIVSQQKIRDFLHYYNEQTKTTIILTSHYMRDIEALCSRAVIINSGTLVYDGALSDINHRMGDKRLLTLSFSSPVETGKLSIFGRVRENKDLTAVLEIPKERIKETASQMLSLFPVDDFTVTEVPLEESIARIFTGEVAG</sequence>
<dbReference type="InterPro" id="IPR050763">
    <property type="entry name" value="ABC_transporter_ATP-binding"/>
</dbReference>
<dbReference type="AlphaFoldDB" id="A0AAE3AX75"/>
<dbReference type="Gene3D" id="3.40.50.300">
    <property type="entry name" value="P-loop containing nucleotide triphosphate hydrolases"/>
    <property type="match status" value="1"/>
</dbReference>
<name>A0AAE3AX75_9FIRM</name>
<dbReference type="CDD" id="cd03267">
    <property type="entry name" value="ABC_NatA_like"/>
    <property type="match status" value="1"/>
</dbReference>
<keyword evidence="6" id="KW-1185">Reference proteome</keyword>
<dbReference type="PANTHER" id="PTHR42711">
    <property type="entry name" value="ABC TRANSPORTER ATP-BINDING PROTEIN"/>
    <property type="match status" value="1"/>
</dbReference>
<dbReference type="Pfam" id="PF00005">
    <property type="entry name" value="ABC_tran"/>
    <property type="match status" value="1"/>
</dbReference>
<dbReference type="RefSeq" id="WP_308728721.1">
    <property type="nucleotide sequence ID" value="NZ_JAJEQF010000037.1"/>
</dbReference>
<keyword evidence="1" id="KW-0813">Transport</keyword>
<proteinExistence type="predicted"/>
<dbReference type="InterPro" id="IPR003593">
    <property type="entry name" value="AAA+_ATPase"/>
</dbReference>
<dbReference type="InterPro" id="IPR003439">
    <property type="entry name" value="ABC_transporter-like_ATP-bd"/>
</dbReference>
<dbReference type="InterPro" id="IPR017871">
    <property type="entry name" value="ABC_transporter-like_CS"/>
</dbReference>
<keyword evidence="3 5" id="KW-0067">ATP-binding</keyword>
<dbReference type="SUPFAM" id="SSF52540">
    <property type="entry name" value="P-loop containing nucleoside triphosphate hydrolases"/>
    <property type="match status" value="1"/>
</dbReference>
<evidence type="ECO:0000259" key="4">
    <source>
        <dbReference type="PROSITE" id="PS50893"/>
    </source>
</evidence>
<gene>
    <name evidence="5" type="ORF">LKD45_12470</name>
</gene>
<organism evidence="5 6">
    <name type="scientific">Gallintestinimicrobium propionicum</name>
    <dbReference type="NCBI Taxonomy" id="2981770"/>
    <lineage>
        <taxon>Bacteria</taxon>
        <taxon>Bacillati</taxon>
        <taxon>Bacillota</taxon>
        <taxon>Clostridia</taxon>
        <taxon>Lachnospirales</taxon>
        <taxon>Lachnospiraceae</taxon>
        <taxon>Gallintestinimicrobium</taxon>
    </lineage>
</organism>
<evidence type="ECO:0000256" key="2">
    <source>
        <dbReference type="ARBA" id="ARBA00022741"/>
    </source>
</evidence>
<reference evidence="5 6" key="1">
    <citation type="submission" date="2021-10" db="EMBL/GenBank/DDBJ databases">
        <title>Anaerobic single-cell dispensing facilitates the cultivation of human gut bacteria.</title>
        <authorList>
            <person name="Afrizal A."/>
        </authorList>
    </citation>
    <scope>NUCLEOTIDE SEQUENCE [LARGE SCALE GENOMIC DNA]</scope>
    <source>
        <strain evidence="5 6">CLA-AA-H244</strain>
    </source>
</reference>
<dbReference type="Proteomes" id="UP001199355">
    <property type="component" value="Unassembled WGS sequence"/>
</dbReference>
<accession>A0AAE3AX75</accession>
<dbReference type="PROSITE" id="PS00211">
    <property type="entry name" value="ABC_TRANSPORTER_1"/>
    <property type="match status" value="1"/>
</dbReference>
<keyword evidence="2" id="KW-0547">Nucleotide-binding</keyword>
<evidence type="ECO:0000313" key="5">
    <source>
        <dbReference type="EMBL" id="MCC2168491.1"/>
    </source>
</evidence>